<name>A0A5E4M4T6_9HEMI</name>
<dbReference type="EMBL" id="CABPRJ010000017">
    <property type="protein sequence ID" value="VVC25693.1"/>
    <property type="molecule type" value="Genomic_DNA"/>
</dbReference>
<keyword evidence="9 14" id="KW-0460">Magnesium</keyword>
<dbReference type="InterPro" id="IPR007010">
    <property type="entry name" value="PolA_pol_RNA-bd_dom"/>
</dbReference>
<evidence type="ECO:0000313" key="19">
    <source>
        <dbReference type="Proteomes" id="UP000325440"/>
    </source>
</evidence>
<feature type="binding site" evidence="14">
    <location>
        <position position="95"/>
    </location>
    <ligand>
        <name>Mg(2+)</name>
        <dbReference type="ChEBI" id="CHEBI:18420"/>
        <label>1</label>
        <note>catalytic</note>
    </ligand>
</feature>
<evidence type="ECO:0000256" key="2">
    <source>
        <dbReference type="ARBA" id="ARBA00004123"/>
    </source>
</evidence>
<dbReference type="GO" id="GO:0006397">
    <property type="term" value="P:mRNA processing"/>
    <property type="evidence" value="ECO:0007669"/>
    <property type="project" value="UniProtKB-KW"/>
</dbReference>
<evidence type="ECO:0000259" key="16">
    <source>
        <dbReference type="Pfam" id="PF04928"/>
    </source>
</evidence>
<evidence type="ECO:0000256" key="11">
    <source>
        <dbReference type="ARBA" id="ARBA00048830"/>
    </source>
</evidence>
<dbReference type="SUPFAM" id="SSF55003">
    <property type="entry name" value="PAP/Archaeal CCA-adding enzyme, C-terminal domain"/>
    <property type="match status" value="1"/>
</dbReference>
<comment type="cofactor">
    <cofactor evidence="14">
        <name>Mg(2+)</name>
        <dbReference type="ChEBI" id="CHEBI:18420"/>
    </cofactor>
    <text evidence="14">Binds 2 magnesium ions. Also active with manganese.</text>
</comment>
<dbReference type="Gene3D" id="3.30.70.590">
    <property type="entry name" value="Poly(A) polymerase predicted RNA binding domain"/>
    <property type="match status" value="1"/>
</dbReference>
<dbReference type="EC" id="2.7.7.19" evidence="12"/>
<dbReference type="InterPro" id="IPR014492">
    <property type="entry name" value="PolyA_polymerase"/>
</dbReference>
<dbReference type="Pfam" id="PF04928">
    <property type="entry name" value="PAP_central"/>
    <property type="match status" value="1"/>
</dbReference>
<dbReference type="Gene3D" id="3.30.460.10">
    <property type="entry name" value="Beta Polymerase, domain 2"/>
    <property type="match status" value="1"/>
</dbReference>
<dbReference type="FunFam" id="1.10.1410.10:FF:000001">
    <property type="entry name" value="Putative poly(A) polymerase gamma"/>
    <property type="match status" value="1"/>
</dbReference>
<dbReference type="InterPro" id="IPR007012">
    <property type="entry name" value="PolA_pol_cen_dom"/>
</dbReference>
<feature type="domain" description="Poly(A) polymerase nucleotidyltransferase" evidence="17">
    <location>
        <begin position="4"/>
        <end position="194"/>
    </location>
</feature>
<evidence type="ECO:0000256" key="14">
    <source>
        <dbReference type="PIRSR" id="PIRSR018425-2"/>
    </source>
</evidence>
<evidence type="ECO:0000256" key="8">
    <source>
        <dbReference type="ARBA" id="ARBA00022840"/>
    </source>
</evidence>
<dbReference type="GO" id="GO:0031123">
    <property type="term" value="P:RNA 3'-end processing"/>
    <property type="evidence" value="ECO:0007669"/>
    <property type="project" value="InterPro"/>
</dbReference>
<sequence>MASTIIDDLPTHIEMQLTKSLNEVLAKENLITIDEDLSLHRVKVLTMLNNLFKEWTREVSMVRDLPNIIKYNVGGLFCTFGSYRLGVHHKDDDIDVIIIVPRHITRVDYFSTFYNKLKKNPAIRYVRAIETAFVPVIKMVILGIEIDMLFASLDLKEVDKNINLERDDLLRNLNAKCVRSLNGCRVANSILRLVPNRKTFQKTLIVIKLWAKRKRVYSSILGYLGGISWAILVARICQLYPNSTPVTLVRNFFVIFSKWDWRQPVLLQPLYRVDLGYPVWDSKTNKSDSTHVMPIITPVYPQQNSTYNVSKSTLNIVRKEFKTSLNIITRGIIAGEFNWTTFFQPSKFFTKYKYFLSIIVLAKCDEDLFEWRGFVKSKLRFLPVFLERDACVRKSHLNPDQFVLPAEMSQGKPSSVWFIGLETTKCNGKNANLDLSTHIRDFCLLLIRTRTKARDGMEIQVNHLKQKDLKDYVPNELNN</sequence>
<evidence type="ECO:0000256" key="12">
    <source>
        <dbReference type="PIRNR" id="PIRNR018425"/>
    </source>
</evidence>
<comment type="subcellular location">
    <subcellularLocation>
        <location evidence="2 12">Nucleus</location>
    </subcellularLocation>
</comment>
<dbReference type="PIRSF" id="PIRSF018425">
    <property type="entry name" value="PolyA_polymerase"/>
    <property type="match status" value="1"/>
</dbReference>
<proteinExistence type="inferred from homology"/>
<evidence type="ECO:0000256" key="9">
    <source>
        <dbReference type="ARBA" id="ARBA00022842"/>
    </source>
</evidence>
<evidence type="ECO:0000256" key="1">
    <source>
        <dbReference type="ARBA" id="ARBA00001936"/>
    </source>
</evidence>
<feature type="binding site" evidence="13">
    <location>
        <begin position="93"/>
        <end position="95"/>
    </location>
    <ligand>
        <name>ATP</name>
        <dbReference type="ChEBI" id="CHEBI:30616"/>
    </ligand>
</feature>
<evidence type="ECO:0000256" key="6">
    <source>
        <dbReference type="ARBA" id="ARBA00022723"/>
    </source>
</evidence>
<feature type="domain" description="Poly(A) polymerase RNA-binding" evidence="15">
    <location>
        <begin position="415"/>
        <end position="476"/>
    </location>
</feature>
<keyword evidence="8 12" id="KW-0067">ATP-binding</keyword>
<feature type="binding site" evidence="14">
    <location>
        <position position="147"/>
    </location>
    <ligand>
        <name>Mg(2+)</name>
        <dbReference type="ChEBI" id="CHEBI:18420"/>
        <label>2</label>
        <note>catalytic</note>
    </ligand>
</feature>
<dbReference type="Proteomes" id="UP000325440">
    <property type="component" value="Unassembled WGS sequence"/>
</dbReference>
<dbReference type="GO" id="GO:0046872">
    <property type="term" value="F:metal ion binding"/>
    <property type="evidence" value="ECO:0007669"/>
    <property type="project" value="UniProtKB-KW"/>
</dbReference>
<accession>A0A5E4M4T6</accession>
<dbReference type="PANTHER" id="PTHR10682">
    <property type="entry name" value="POLY A POLYMERASE"/>
    <property type="match status" value="1"/>
</dbReference>
<feature type="domain" description="Poly(A) polymerase central" evidence="16">
    <location>
        <begin position="199"/>
        <end position="344"/>
    </location>
</feature>
<comment type="similarity">
    <text evidence="3 12">Belongs to the poly(A) polymerase family.</text>
</comment>
<dbReference type="Gene3D" id="1.10.1410.10">
    <property type="match status" value="1"/>
</dbReference>
<feature type="domain" description="Poly(A) polymerase RNA-binding" evidence="15">
    <location>
        <begin position="347"/>
        <end position="404"/>
    </location>
</feature>
<evidence type="ECO:0000256" key="7">
    <source>
        <dbReference type="ARBA" id="ARBA00022741"/>
    </source>
</evidence>
<dbReference type="CDD" id="cd05402">
    <property type="entry name" value="NT_PAP_TUTase"/>
    <property type="match status" value="1"/>
</dbReference>
<gene>
    <name evidence="18" type="ORF">CINCED_3A004265</name>
</gene>
<feature type="binding site" evidence="14">
    <location>
        <position position="93"/>
    </location>
    <ligand>
        <name>Mg(2+)</name>
        <dbReference type="ChEBI" id="CHEBI:18420"/>
        <label>1</label>
        <note>catalytic</note>
    </ligand>
</feature>
<evidence type="ECO:0000256" key="10">
    <source>
        <dbReference type="ARBA" id="ARBA00023242"/>
    </source>
</evidence>
<evidence type="ECO:0000259" key="17">
    <source>
        <dbReference type="Pfam" id="PF20750"/>
    </source>
</evidence>
<evidence type="ECO:0000256" key="5">
    <source>
        <dbReference type="ARBA" id="ARBA00022679"/>
    </source>
</evidence>
<feature type="binding site" evidence="13">
    <location>
        <position position="147"/>
    </location>
    <ligand>
        <name>ATP</name>
        <dbReference type="ChEBI" id="CHEBI:30616"/>
    </ligand>
</feature>
<comment type="catalytic activity">
    <reaction evidence="11 12">
        <text>RNA(n) + ATP = RNA(n)-3'-adenine ribonucleotide + diphosphate</text>
        <dbReference type="Rhea" id="RHEA:11332"/>
        <dbReference type="Rhea" id="RHEA-COMP:14527"/>
        <dbReference type="Rhea" id="RHEA-COMP:17347"/>
        <dbReference type="ChEBI" id="CHEBI:30616"/>
        <dbReference type="ChEBI" id="CHEBI:33019"/>
        <dbReference type="ChEBI" id="CHEBI:140395"/>
        <dbReference type="ChEBI" id="CHEBI:173115"/>
        <dbReference type="EC" id="2.7.7.19"/>
    </reaction>
</comment>
<feature type="binding site" evidence="13">
    <location>
        <position position="208"/>
    </location>
    <ligand>
        <name>ATP</name>
        <dbReference type="ChEBI" id="CHEBI:30616"/>
    </ligand>
</feature>
<organism evidence="18 19">
    <name type="scientific">Cinara cedri</name>
    <dbReference type="NCBI Taxonomy" id="506608"/>
    <lineage>
        <taxon>Eukaryota</taxon>
        <taxon>Metazoa</taxon>
        <taxon>Ecdysozoa</taxon>
        <taxon>Arthropoda</taxon>
        <taxon>Hexapoda</taxon>
        <taxon>Insecta</taxon>
        <taxon>Pterygota</taxon>
        <taxon>Neoptera</taxon>
        <taxon>Paraneoptera</taxon>
        <taxon>Hemiptera</taxon>
        <taxon>Sternorrhyncha</taxon>
        <taxon>Aphidomorpha</taxon>
        <taxon>Aphidoidea</taxon>
        <taxon>Aphididae</taxon>
        <taxon>Lachninae</taxon>
        <taxon>Cinara</taxon>
    </lineage>
</organism>
<feature type="binding site" evidence="14">
    <location>
        <position position="95"/>
    </location>
    <ligand>
        <name>Mg(2+)</name>
        <dbReference type="ChEBI" id="CHEBI:18420"/>
        <label>2</label>
        <note>catalytic</note>
    </ligand>
</feature>
<comment type="function">
    <text evidence="12">Polymerase that creates the 3'-poly(A) tail of mRNA's.</text>
</comment>
<keyword evidence="7 12" id="KW-0547">Nucleotide-binding</keyword>
<evidence type="ECO:0000256" key="4">
    <source>
        <dbReference type="ARBA" id="ARBA00022664"/>
    </source>
</evidence>
<dbReference type="GO" id="GO:0003723">
    <property type="term" value="F:RNA binding"/>
    <property type="evidence" value="ECO:0007669"/>
    <property type="project" value="UniProtKB-UniRule"/>
</dbReference>
<dbReference type="Pfam" id="PF20750">
    <property type="entry name" value="PAP_NTPase"/>
    <property type="match status" value="1"/>
</dbReference>
<dbReference type="SUPFAM" id="SSF81301">
    <property type="entry name" value="Nucleotidyltransferase"/>
    <property type="match status" value="1"/>
</dbReference>
<dbReference type="FunFam" id="3.30.460.10:FF:000002">
    <property type="entry name" value="Poly(A) polymerase alpha, putative"/>
    <property type="match status" value="1"/>
</dbReference>
<evidence type="ECO:0000256" key="3">
    <source>
        <dbReference type="ARBA" id="ARBA00010912"/>
    </source>
</evidence>
<feature type="binding site" evidence="13">
    <location>
        <position position="217"/>
    </location>
    <ligand>
        <name>ATP</name>
        <dbReference type="ChEBI" id="CHEBI:30616"/>
    </ligand>
</feature>
<keyword evidence="10 12" id="KW-0539">Nucleus</keyword>
<keyword evidence="5 12" id="KW-0808">Transferase</keyword>
<dbReference type="GO" id="GO:1990817">
    <property type="term" value="F:poly(A) RNA polymerase activity"/>
    <property type="evidence" value="ECO:0007669"/>
    <property type="project" value="UniProtKB-UniRule"/>
</dbReference>
<dbReference type="OrthoDB" id="412748at2759"/>
<reference evidence="18 19" key="1">
    <citation type="submission" date="2019-08" db="EMBL/GenBank/DDBJ databases">
        <authorList>
            <person name="Alioto T."/>
            <person name="Alioto T."/>
            <person name="Gomez Garrido J."/>
        </authorList>
    </citation>
    <scope>NUCLEOTIDE SEQUENCE [LARGE SCALE GENOMIC DNA]</scope>
</reference>
<dbReference type="AlphaFoldDB" id="A0A5E4M4T6"/>
<keyword evidence="19" id="KW-1185">Reference proteome</keyword>
<dbReference type="GO" id="GO:0005634">
    <property type="term" value="C:nucleus"/>
    <property type="evidence" value="ECO:0007669"/>
    <property type="project" value="UniProtKB-SubCell"/>
</dbReference>
<dbReference type="SUPFAM" id="SSF81631">
    <property type="entry name" value="PAP/OAS1 substrate-binding domain"/>
    <property type="match status" value="1"/>
</dbReference>
<evidence type="ECO:0000313" key="18">
    <source>
        <dbReference type="EMBL" id="VVC25693.1"/>
    </source>
</evidence>
<feature type="binding site" evidence="13">
    <location>
        <begin position="80"/>
        <end position="82"/>
    </location>
    <ligand>
        <name>ATP</name>
        <dbReference type="ChEBI" id="CHEBI:30616"/>
    </ligand>
</feature>
<dbReference type="PANTHER" id="PTHR10682:SF10">
    <property type="entry name" value="POLYNUCLEOTIDE ADENYLYLTRANSFERASE"/>
    <property type="match status" value="1"/>
</dbReference>
<evidence type="ECO:0000256" key="13">
    <source>
        <dbReference type="PIRSR" id="PIRSR018425-1"/>
    </source>
</evidence>
<dbReference type="Pfam" id="PF04926">
    <property type="entry name" value="PAP_RNA-bind"/>
    <property type="match status" value="2"/>
</dbReference>
<comment type="cofactor">
    <cofactor evidence="1">
        <name>Mn(2+)</name>
        <dbReference type="ChEBI" id="CHEBI:29035"/>
    </cofactor>
</comment>
<dbReference type="GO" id="GO:0005524">
    <property type="term" value="F:ATP binding"/>
    <property type="evidence" value="ECO:0007669"/>
    <property type="project" value="UniProtKB-UniRule"/>
</dbReference>
<dbReference type="InterPro" id="IPR043519">
    <property type="entry name" value="NT_sf"/>
</dbReference>
<keyword evidence="4 12" id="KW-0507">mRNA processing</keyword>
<feature type="binding site" evidence="14">
    <location>
        <position position="93"/>
    </location>
    <ligand>
        <name>Mg(2+)</name>
        <dbReference type="ChEBI" id="CHEBI:18420"/>
        <label>2</label>
        <note>catalytic</note>
    </ligand>
</feature>
<evidence type="ECO:0000259" key="15">
    <source>
        <dbReference type="Pfam" id="PF04926"/>
    </source>
</evidence>
<dbReference type="InterPro" id="IPR011068">
    <property type="entry name" value="NuclTrfase_I-like_C"/>
</dbReference>
<dbReference type="InterPro" id="IPR048840">
    <property type="entry name" value="PolA_pol_NTPase"/>
</dbReference>
<protein>
    <recommendedName>
        <fullName evidence="12">Poly(A) polymerase</fullName>
        <ecNumber evidence="12">2.7.7.19</ecNumber>
    </recommendedName>
</protein>
<keyword evidence="6 14" id="KW-0479">Metal-binding</keyword>